<dbReference type="RefSeq" id="XP_005713857.1">
    <property type="nucleotide sequence ID" value="XM_005713800.1"/>
</dbReference>
<protein>
    <recommendedName>
        <fullName evidence="1">VOC domain-containing protein</fullName>
    </recommendedName>
</protein>
<dbReference type="Gramene" id="CDF34038">
    <property type="protein sequence ID" value="CDF34038"/>
    <property type="gene ID" value="CHC_T00002702001"/>
</dbReference>
<dbReference type="GeneID" id="17321573"/>
<dbReference type="OrthoDB" id="5371818at2759"/>
<dbReference type="KEGG" id="ccp:CHC_T00002702001"/>
<feature type="domain" description="VOC" evidence="1">
    <location>
        <begin position="81"/>
        <end position="209"/>
    </location>
</feature>
<dbReference type="Pfam" id="PF00903">
    <property type="entry name" value="Glyoxalase"/>
    <property type="match status" value="1"/>
</dbReference>
<dbReference type="InterPro" id="IPR004360">
    <property type="entry name" value="Glyas_Fos-R_dOase_dom"/>
</dbReference>
<dbReference type="InterPro" id="IPR029068">
    <property type="entry name" value="Glyas_Bleomycin-R_OHBP_Dase"/>
</dbReference>
<gene>
    <name evidence="2" type="ORF">CHC_T00002702001</name>
</gene>
<dbReference type="Proteomes" id="UP000012073">
    <property type="component" value="Unassembled WGS sequence"/>
</dbReference>
<dbReference type="SUPFAM" id="SSF54593">
    <property type="entry name" value="Glyoxalase/Bleomycin resistance protein/Dihydroxybiphenyl dioxygenase"/>
    <property type="match status" value="1"/>
</dbReference>
<organism evidence="2 3">
    <name type="scientific">Chondrus crispus</name>
    <name type="common">Carrageen Irish moss</name>
    <name type="synonym">Polymorpha crispa</name>
    <dbReference type="NCBI Taxonomy" id="2769"/>
    <lineage>
        <taxon>Eukaryota</taxon>
        <taxon>Rhodophyta</taxon>
        <taxon>Florideophyceae</taxon>
        <taxon>Rhodymeniophycidae</taxon>
        <taxon>Gigartinales</taxon>
        <taxon>Gigartinaceae</taxon>
        <taxon>Chondrus</taxon>
    </lineage>
</organism>
<proteinExistence type="predicted"/>
<dbReference type="InterPro" id="IPR037523">
    <property type="entry name" value="VOC_core"/>
</dbReference>
<sequence length="213" mass="24309">MFTHFQHYKYMAFIVPALRLGVITHQPTTFLHNLPNNRCFSTRSVKTLYSACQSRPTISFSLASQESITSQPSAMSYMNADLDHIALDCKSDPLDLLDFYVSVFNFEPLKVEEFKAGTFPFPSVRTSAKTILDFFATSKDDPNPPKGLRQSNHFCFAVSKSDWDELRVRLKEKKVDTMGEPKERSGARGDGVSIYVKDPEENVVEFRYYPHEA</sequence>
<keyword evidence="3" id="KW-1185">Reference proteome</keyword>
<evidence type="ECO:0000313" key="2">
    <source>
        <dbReference type="EMBL" id="CDF34038.1"/>
    </source>
</evidence>
<dbReference type="Gene3D" id="3.10.180.10">
    <property type="entry name" value="2,3-Dihydroxybiphenyl 1,2-Dioxygenase, domain 1"/>
    <property type="match status" value="1"/>
</dbReference>
<dbReference type="AlphaFoldDB" id="R7Q8C6"/>
<reference evidence="3" key="1">
    <citation type="journal article" date="2013" name="Proc. Natl. Acad. Sci. U.S.A.">
        <title>Genome structure and metabolic features in the red seaweed Chondrus crispus shed light on evolution of the Archaeplastida.</title>
        <authorList>
            <person name="Collen J."/>
            <person name="Porcel B."/>
            <person name="Carre W."/>
            <person name="Ball S.G."/>
            <person name="Chaparro C."/>
            <person name="Tonon T."/>
            <person name="Barbeyron T."/>
            <person name="Michel G."/>
            <person name="Noel B."/>
            <person name="Valentin K."/>
            <person name="Elias M."/>
            <person name="Artiguenave F."/>
            <person name="Arun A."/>
            <person name="Aury J.M."/>
            <person name="Barbosa-Neto J.F."/>
            <person name="Bothwell J.H."/>
            <person name="Bouget F.Y."/>
            <person name="Brillet L."/>
            <person name="Cabello-Hurtado F."/>
            <person name="Capella-Gutierrez S."/>
            <person name="Charrier B."/>
            <person name="Cladiere L."/>
            <person name="Cock J.M."/>
            <person name="Coelho S.M."/>
            <person name="Colleoni C."/>
            <person name="Czjzek M."/>
            <person name="Da Silva C."/>
            <person name="Delage L."/>
            <person name="Denoeud F."/>
            <person name="Deschamps P."/>
            <person name="Dittami S.M."/>
            <person name="Gabaldon T."/>
            <person name="Gachon C.M."/>
            <person name="Groisillier A."/>
            <person name="Herve C."/>
            <person name="Jabbari K."/>
            <person name="Katinka M."/>
            <person name="Kloareg B."/>
            <person name="Kowalczyk N."/>
            <person name="Labadie K."/>
            <person name="Leblanc C."/>
            <person name="Lopez P.J."/>
            <person name="McLachlan D.H."/>
            <person name="Meslet-Cladiere L."/>
            <person name="Moustafa A."/>
            <person name="Nehr Z."/>
            <person name="Nyvall Collen P."/>
            <person name="Panaud O."/>
            <person name="Partensky F."/>
            <person name="Poulain J."/>
            <person name="Rensing S.A."/>
            <person name="Rousvoal S."/>
            <person name="Samson G."/>
            <person name="Symeonidi A."/>
            <person name="Weissenbach J."/>
            <person name="Zambounis A."/>
            <person name="Wincker P."/>
            <person name="Boyen C."/>
        </authorList>
    </citation>
    <scope>NUCLEOTIDE SEQUENCE [LARGE SCALE GENOMIC DNA]</scope>
    <source>
        <strain evidence="3">cv. Stackhouse</strain>
    </source>
</reference>
<accession>R7Q8C6</accession>
<evidence type="ECO:0000313" key="3">
    <source>
        <dbReference type="Proteomes" id="UP000012073"/>
    </source>
</evidence>
<dbReference type="EMBL" id="HG001669">
    <property type="protein sequence ID" value="CDF34038.1"/>
    <property type="molecule type" value="Genomic_DNA"/>
</dbReference>
<dbReference type="PROSITE" id="PS51819">
    <property type="entry name" value="VOC"/>
    <property type="match status" value="1"/>
</dbReference>
<evidence type="ECO:0000259" key="1">
    <source>
        <dbReference type="PROSITE" id="PS51819"/>
    </source>
</evidence>
<name>R7Q8C6_CHOCR</name>